<organism evidence="1 2">
    <name type="scientific">Camellia sinensis</name>
    <name type="common">Tea plant</name>
    <name type="synonym">Thea sinensis</name>
    <dbReference type="NCBI Taxonomy" id="4442"/>
    <lineage>
        <taxon>Eukaryota</taxon>
        <taxon>Viridiplantae</taxon>
        <taxon>Streptophyta</taxon>
        <taxon>Embryophyta</taxon>
        <taxon>Tracheophyta</taxon>
        <taxon>Spermatophyta</taxon>
        <taxon>Magnoliopsida</taxon>
        <taxon>eudicotyledons</taxon>
        <taxon>Gunneridae</taxon>
        <taxon>Pentapetalae</taxon>
        <taxon>asterids</taxon>
        <taxon>Ericales</taxon>
        <taxon>Theaceae</taxon>
        <taxon>Camellia</taxon>
    </lineage>
</organism>
<dbReference type="EMBL" id="JACBKZ010000014">
    <property type="protein sequence ID" value="KAF5934666.1"/>
    <property type="molecule type" value="Genomic_DNA"/>
</dbReference>
<reference evidence="1 2" key="2">
    <citation type="submission" date="2020-07" db="EMBL/GenBank/DDBJ databases">
        <title>Genome assembly of wild tea tree DASZ reveals pedigree and selection history of tea varieties.</title>
        <authorList>
            <person name="Zhang W."/>
        </authorList>
    </citation>
    <scope>NUCLEOTIDE SEQUENCE [LARGE SCALE GENOMIC DNA]</scope>
    <source>
        <strain evidence="2">cv. G240</strain>
        <tissue evidence="1">Leaf</tissue>
    </source>
</reference>
<dbReference type="Proteomes" id="UP000593564">
    <property type="component" value="Unassembled WGS sequence"/>
</dbReference>
<accession>A0A7J7G5U2</accession>
<gene>
    <name evidence="1" type="ORF">HYC85_030837</name>
</gene>
<dbReference type="AlphaFoldDB" id="A0A7J7G5U2"/>
<sequence length="108" mass="11947">MVRKPAIAEDLLIGMPDVVTIQSTPSHQSVHRPKRVKKAKAKAKVTFVPSNEERDPEDSMLISKLAEIKKIPASTYSTKAFLAKKPRSIGPSGEMDILPEDAWLPEIN</sequence>
<comment type="caution">
    <text evidence="1">The sequence shown here is derived from an EMBL/GenBank/DDBJ whole genome shotgun (WGS) entry which is preliminary data.</text>
</comment>
<evidence type="ECO:0000313" key="2">
    <source>
        <dbReference type="Proteomes" id="UP000593564"/>
    </source>
</evidence>
<proteinExistence type="predicted"/>
<keyword evidence="2" id="KW-1185">Reference proteome</keyword>
<evidence type="ECO:0000313" key="1">
    <source>
        <dbReference type="EMBL" id="KAF5934666.1"/>
    </source>
</evidence>
<protein>
    <submittedName>
        <fullName evidence="1">Uncharacterized protein</fullName>
    </submittedName>
</protein>
<reference evidence="2" key="1">
    <citation type="journal article" date="2020" name="Nat. Commun.">
        <title>Genome assembly of wild tea tree DASZ reveals pedigree and selection history of tea varieties.</title>
        <authorList>
            <person name="Zhang W."/>
            <person name="Zhang Y."/>
            <person name="Qiu H."/>
            <person name="Guo Y."/>
            <person name="Wan H."/>
            <person name="Zhang X."/>
            <person name="Scossa F."/>
            <person name="Alseekh S."/>
            <person name="Zhang Q."/>
            <person name="Wang P."/>
            <person name="Xu L."/>
            <person name="Schmidt M.H."/>
            <person name="Jia X."/>
            <person name="Li D."/>
            <person name="Zhu A."/>
            <person name="Guo F."/>
            <person name="Chen W."/>
            <person name="Ni D."/>
            <person name="Usadel B."/>
            <person name="Fernie A.R."/>
            <person name="Wen W."/>
        </authorList>
    </citation>
    <scope>NUCLEOTIDE SEQUENCE [LARGE SCALE GENOMIC DNA]</scope>
    <source>
        <strain evidence="2">cv. G240</strain>
    </source>
</reference>
<name>A0A7J7G5U2_CAMSI</name>